<gene>
    <name evidence="3" type="ORF">SISSUDRAFT_994602</name>
</gene>
<dbReference type="InterPro" id="IPR041457">
    <property type="entry name" value="CxC2_KDZ-assoc"/>
</dbReference>
<evidence type="ECO:0000259" key="2">
    <source>
        <dbReference type="Pfam" id="PF18803"/>
    </source>
</evidence>
<feature type="region of interest" description="Disordered" evidence="1">
    <location>
        <begin position="969"/>
        <end position="1047"/>
    </location>
</feature>
<organism evidence="3 4">
    <name type="scientific">Sistotremastrum suecicum HHB10207 ss-3</name>
    <dbReference type="NCBI Taxonomy" id="1314776"/>
    <lineage>
        <taxon>Eukaryota</taxon>
        <taxon>Fungi</taxon>
        <taxon>Dikarya</taxon>
        <taxon>Basidiomycota</taxon>
        <taxon>Agaricomycotina</taxon>
        <taxon>Agaricomycetes</taxon>
        <taxon>Sistotremastrales</taxon>
        <taxon>Sistotremastraceae</taxon>
        <taxon>Sistotremastrum</taxon>
    </lineage>
</organism>
<accession>A0A165X7B9</accession>
<feature type="region of interest" description="Disordered" evidence="1">
    <location>
        <begin position="657"/>
        <end position="691"/>
    </location>
</feature>
<feature type="compositionally biased region" description="Acidic residues" evidence="1">
    <location>
        <begin position="1035"/>
        <end position="1046"/>
    </location>
</feature>
<evidence type="ECO:0000313" key="3">
    <source>
        <dbReference type="EMBL" id="KZT31902.1"/>
    </source>
</evidence>
<dbReference type="Pfam" id="PF18803">
    <property type="entry name" value="CxC2"/>
    <property type="match status" value="1"/>
</dbReference>
<dbReference type="Proteomes" id="UP000076798">
    <property type="component" value="Unassembled WGS sequence"/>
</dbReference>
<evidence type="ECO:0000256" key="1">
    <source>
        <dbReference type="SAM" id="MobiDB-lite"/>
    </source>
</evidence>
<dbReference type="AlphaFoldDB" id="A0A165X7B9"/>
<dbReference type="EMBL" id="KV428431">
    <property type="protein sequence ID" value="KZT31902.1"/>
    <property type="molecule type" value="Genomic_DNA"/>
</dbReference>
<feature type="compositionally biased region" description="Low complexity" evidence="1">
    <location>
        <begin position="677"/>
        <end position="691"/>
    </location>
</feature>
<feature type="compositionally biased region" description="Low complexity" evidence="1">
    <location>
        <begin position="657"/>
        <end position="669"/>
    </location>
</feature>
<proteinExistence type="predicted"/>
<evidence type="ECO:0000313" key="4">
    <source>
        <dbReference type="Proteomes" id="UP000076798"/>
    </source>
</evidence>
<reference evidence="3 4" key="1">
    <citation type="journal article" date="2016" name="Mol. Biol. Evol.">
        <title>Comparative Genomics of Early-Diverging Mushroom-Forming Fungi Provides Insights into the Origins of Lignocellulose Decay Capabilities.</title>
        <authorList>
            <person name="Nagy L.G."/>
            <person name="Riley R."/>
            <person name="Tritt A."/>
            <person name="Adam C."/>
            <person name="Daum C."/>
            <person name="Floudas D."/>
            <person name="Sun H."/>
            <person name="Yadav J.S."/>
            <person name="Pangilinan J."/>
            <person name="Larsson K.H."/>
            <person name="Matsuura K."/>
            <person name="Barry K."/>
            <person name="Labutti K."/>
            <person name="Kuo R."/>
            <person name="Ohm R.A."/>
            <person name="Bhattacharya S.S."/>
            <person name="Shirouzu T."/>
            <person name="Yoshinaga Y."/>
            <person name="Martin F.M."/>
            <person name="Grigoriev I.V."/>
            <person name="Hibbett D.S."/>
        </authorList>
    </citation>
    <scope>NUCLEOTIDE SEQUENCE [LARGE SCALE GENOMIC DNA]</scope>
    <source>
        <strain evidence="3 4">HHB10207 ss-3</strain>
    </source>
</reference>
<keyword evidence="4" id="KW-1185">Reference proteome</keyword>
<feature type="compositionally biased region" description="Pro residues" evidence="1">
    <location>
        <begin position="1009"/>
        <end position="1018"/>
    </location>
</feature>
<sequence length="1054" mass="118470">KMDDWSLLRDEYLQELLRLDGLAELQSASAHTCLVCGSTSTSLHKCEDCRAGVISCTDCIISAHRLNPFHRISTWHGEFWKKNSLASIGLRIQLGHHGGVCSGPQDGHRKFVAVDITGIHRIAVSFCGCGDPNSGSLRRIQLLRAGFYPATPNEPRTLFTQTFLETFHVLTLQGKTSMYNFYHAIARKTDNMEIEDLPDRYQDALRVARQWRNLMLLKRHRRGHDPAGVAATKPGALTVECAACPHPGRNLPDDWDKADDSMKFLYCLLLAIDANFRLKSRERNIIDSHLCPGWGCFVESRRYMEYVNKFSDQVEINTCQSELHAVDHANKSKKGLRATGAGAVVCGRHGLVRPNGVGDLQRGERYANMDYILLSAAAGILVKQLIVTYDIACQYFKNWSTRQQSHPPNICLPSRIDLDGGIPSFHVIGHGENCRCRWSLNHKKGAGRTSGEIIEEQWSSANGLAASIVEMSPAAREEILNDHWNHWNFRKRASYGKTFLKTLVEALEMRVTQRAIYVQYNNAFPVEYTAGWEAMVKAWDDEGLVKTVPNPYEEPSTKSSLQDIRVALAEEDEKLANDGHFPVHDVSASSLLIGGLDLEEQQHGLRVKLSALSRNAPAAQRADLKEKQTSLGRRIKSWQQVQDTHLPILIAHRQSLSSPLSESTATSSDPAPPPANSIPSPADVPLLLPSSLPPHLRASPSVKPFVKIERQLRIAQAQDSLNMLRRQLRTTTNLWNYKKTQVTGQRGNTRARSLIEQFKFKTDLCVHRYCRAYKALLVLDPEDPQREWRPVYLELRPGDVKGPGRDPELDPSEGRHEPSWIWRVSTSALGLDPEDPNARVEFGDSVRVEWAKSRARWLRWDEEVQRLCEEMRCVLAFSDWEAARWLSLVGSRPDLPPDVQRGVDAYARKQASLLRDQAQYFANMWLPILHLHDLPRKWPAHYLLSTSTSLPKGRNNRLSKRAQTALTLSSSTTPSINLSSNSSASIPVARSSSHLPPPPSSSTVRNSPVPLPSPPPRALPSTYTLQDIEDHSSSDEDEDDVFEDTEQSLYRLTI</sequence>
<dbReference type="OrthoDB" id="2804062at2759"/>
<dbReference type="Pfam" id="PF18758">
    <property type="entry name" value="KDZ"/>
    <property type="match status" value="1"/>
</dbReference>
<feature type="compositionally biased region" description="Low complexity" evidence="1">
    <location>
        <begin position="969"/>
        <end position="994"/>
    </location>
</feature>
<name>A0A165X7B9_9AGAM</name>
<feature type="non-terminal residue" evidence="3">
    <location>
        <position position="1"/>
    </location>
</feature>
<dbReference type="InterPro" id="IPR040521">
    <property type="entry name" value="KDZ"/>
</dbReference>
<dbReference type="PANTHER" id="PTHR33104:SF2">
    <property type="entry name" value="CXC3 LIKE CYSTEINE CLUSTER DOMAIN-CONTAINING PROTEIN"/>
    <property type="match status" value="1"/>
</dbReference>
<dbReference type="STRING" id="1314776.A0A165X7B9"/>
<protein>
    <recommendedName>
        <fullName evidence="2">CxC2-like cysteine cluster KDZ transposase-associated domain-containing protein</fullName>
    </recommendedName>
</protein>
<feature type="domain" description="CxC2-like cysteine cluster KDZ transposase-associated" evidence="2">
    <location>
        <begin position="85"/>
        <end position="192"/>
    </location>
</feature>
<dbReference type="PANTHER" id="PTHR33104">
    <property type="entry name" value="SI:DKEY-29D5.2"/>
    <property type="match status" value="1"/>
</dbReference>